<dbReference type="GO" id="GO:0031418">
    <property type="term" value="F:L-ascorbic acid binding"/>
    <property type="evidence" value="ECO:0007669"/>
    <property type="project" value="UniProtKB-KW"/>
</dbReference>
<dbReference type="SUPFAM" id="SSF54593">
    <property type="entry name" value="Glyoxalase/Bleomycin resistance protein/Dihydroxybiphenyl dioxygenase"/>
    <property type="match status" value="1"/>
</dbReference>
<dbReference type="InterPro" id="IPR027443">
    <property type="entry name" value="IPNS-like_sf"/>
</dbReference>
<dbReference type="Proteomes" id="UP001627284">
    <property type="component" value="Unassembled WGS sequence"/>
</dbReference>
<dbReference type="SUPFAM" id="SSF51197">
    <property type="entry name" value="Clavaminate synthase-like"/>
    <property type="match status" value="1"/>
</dbReference>
<gene>
    <name evidence="6" type="ORF">AABB24_012736</name>
</gene>
<feature type="domain" description="Non-haem dioxygenase N-terminal" evidence="5">
    <location>
        <begin position="50"/>
        <end position="163"/>
    </location>
</feature>
<keyword evidence="7" id="KW-1185">Reference proteome</keyword>
<dbReference type="GO" id="GO:0046872">
    <property type="term" value="F:metal ion binding"/>
    <property type="evidence" value="ECO:0007669"/>
    <property type="project" value="UniProtKB-KW"/>
</dbReference>
<comment type="caution">
    <text evidence="6">The sequence shown here is derived from an EMBL/GenBank/DDBJ whole genome shotgun (WGS) entry which is preliminary data.</text>
</comment>
<keyword evidence="4" id="KW-0408">Iron</keyword>
<sequence length="229" mass="25719">MQIPNIMSIVGAPKRIQEISAEGEEPPPEFFVKKDTIFAGNLGSVSSIQIPIIDLNLLSLNPNSEAYKDEISKLLDTLSSCGVFQVIGHGMSSSYLEEIRNLIKKFFCLSIEEKQKYGRVADGYEGYGNDPIFVEGQVLDWCDRLLLTAYPQDQINLHFWPQNPPNFRPTIFLEIIQRIGCMLQNEEGELYQKGGCGGFGKGNFSELFKSIEEYEKTLEAKQNPQVAIA</sequence>
<evidence type="ECO:0000259" key="5">
    <source>
        <dbReference type="Pfam" id="PF14226"/>
    </source>
</evidence>
<accession>A0ABD2U499</accession>
<keyword evidence="1" id="KW-0479">Metal-binding</keyword>
<keyword evidence="3" id="KW-0560">Oxidoreductase</keyword>
<evidence type="ECO:0000256" key="4">
    <source>
        <dbReference type="ARBA" id="ARBA00023004"/>
    </source>
</evidence>
<keyword evidence="2" id="KW-0847">Vitamin C</keyword>
<evidence type="ECO:0000256" key="3">
    <source>
        <dbReference type="ARBA" id="ARBA00023002"/>
    </source>
</evidence>
<dbReference type="Pfam" id="PF14226">
    <property type="entry name" value="DIOX_N"/>
    <property type="match status" value="1"/>
</dbReference>
<evidence type="ECO:0000256" key="1">
    <source>
        <dbReference type="ARBA" id="ARBA00022723"/>
    </source>
</evidence>
<organism evidence="6 7">
    <name type="scientific">Solanum stoloniferum</name>
    <dbReference type="NCBI Taxonomy" id="62892"/>
    <lineage>
        <taxon>Eukaryota</taxon>
        <taxon>Viridiplantae</taxon>
        <taxon>Streptophyta</taxon>
        <taxon>Embryophyta</taxon>
        <taxon>Tracheophyta</taxon>
        <taxon>Spermatophyta</taxon>
        <taxon>Magnoliopsida</taxon>
        <taxon>eudicotyledons</taxon>
        <taxon>Gunneridae</taxon>
        <taxon>Pentapetalae</taxon>
        <taxon>asterids</taxon>
        <taxon>lamiids</taxon>
        <taxon>Solanales</taxon>
        <taxon>Solanaceae</taxon>
        <taxon>Solanoideae</taxon>
        <taxon>Solaneae</taxon>
        <taxon>Solanum</taxon>
    </lineage>
</organism>
<evidence type="ECO:0000256" key="2">
    <source>
        <dbReference type="ARBA" id="ARBA00022896"/>
    </source>
</evidence>
<dbReference type="InterPro" id="IPR029068">
    <property type="entry name" value="Glyas_Bleomycin-R_OHBP_Dase"/>
</dbReference>
<dbReference type="PANTHER" id="PTHR47991">
    <property type="entry name" value="OXOGLUTARATE/IRON-DEPENDENT DIOXYGENASE"/>
    <property type="match status" value="1"/>
</dbReference>
<name>A0ABD2U499_9SOLN</name>
<evidence type="ECO:0000313" key="7">
    <source>
        <dbReference type="Proteomes" id="UP001627284"/>
    </source>
</evidence>
<dbReference type="InterPro" id="IPR026992">
    <property type="entry name" value="DIOX_N"/>
</dbReference>
<dbReference type="Gene3D" id="2.60.120.330">
    <property type="entry name" value="B-lactam Antibiotic, Isopenicillin N Synthase, Chain"/>
    <property type="match status" value="1"/>
</dbReference>
<dbReference type="InterPro" id="IPR050295">
    <property type="entry name" value="Plant_2OG-oxidoreductases"/>
</dbReference>
<proteinExistence type="predicted"/>
<evidence type="ECO:0000313" key="6">
    <source>
        <dbReference type="EMBL" id="KAL3363629.1"/>
    </source>
</evidence>
<protein>
    <recommendedName>
        <fullName evidence="5">Non-haem dioxygenase N-terminal domain-containing protein</fullName>
    </recommendedName>
</protein>
<dbReference type="GO" id="GO:0016706">
    <property type="term" value="F:2-oxoglutarate-dependent dioxygenase activity"/>
    <property type="evidence" value="ECO:0007669"/>
    <property type="project" value="UniProtKB-ARBA"/>
</dbReference>
<dbReference type="AlphaFoldDB" id="A0ABD2U499"/>
<dbReference type="EMBL" id="JBJKTR010000007">
    <property type="protein sequence ID" value="KAL3363629.1"/>
    <property type="molecule type" value="Genomic_DNA"/>
</dbReference>
<reference evidence="6 7" key="1">
    <citation type="submission" date="2024-05" db="EMBL/GenBank/DDBJ databases">
        <title>De novo assembly of an allotetraploid wild potato.</title>
        <authorList>
            <person name="Hosaka A.J."/>
        </authorList>
    </citation>
    <scope>NUCLEOTIDE SEQUENCE [LARGE SCALE GENOMIC DNA]</scope>
    <source>
        <tissue evidence="6">Young leaves</tissue>
    </source>
</reference>